<dbReference type="Proteomes" id="UP001159363">
    <property type="component" value="Chromosome 10"/>
</dbReference>
<feature type="compositionally biased region" description="Basic and acidic residues" evidence="1">
    <location>
        <begin position="74"/>
        <end position="87"/>
    </location>
</feature>
<name>A0ABQ9GLM0_9NEOP</name>
<dbReference type="EMBL" id="JARBHB010000011">
    <property type="protein sequence ID" value="KAJ8872903.1"/>
    <property type="molecule type" value="Genomic_DNA"/>
</dbReference>
<protein>
    <submittedName>
        <fullName evidence="2">Uncharacterized protein</fullName>
    </submittedName>
</protein>
<sequence>MVYRYGRDYYVNSSGEGRAKTERQPKQQAKVSGLSVTSLEEEMLQRDIYHFTFRARNASPNFLVNPLYEGGQWEGEHSHQAADKPRSESGYYSSLDSVAGEPQGLLRLTPPLQPQMVERTFESLSSIRRAASFKHHPSRGSRPPPVMGGSLRARVKGRGISAYDIW</sequence>
<gene>
    <name evidence="2" type="ORF">PR048_026519</name>
</gene>
<accession>A0ABQ9GLM0</accession>
<keyword evidence="3" id="KW-1185">Reference proteome</keyword>
<feature type="region of interest" description="Disordered" evidence="1">
    <location>
        <begin position="73"/>
        <end position="94"/>
    </location>
</feature>
<evidence type="ECO:0000313" key="2">
    <source>
        <dbReference type="EMBL" id="KAJ8872903.1"/>
    </source>
</evidence>
<evidence type="ECO:0000256" key="1">
    <source>
        <dbReference type="SAM" id="MobiDB-lite"/>
    </source>
</evidence>
<organism evidence="2 3">
    <name type="scientific">Dryococelus australis</name>
    <dbReference type="NCBI Taxonomy" id="614101"/>
    <lineage>
        <taxon>Eukaryota</taxon>
        <taxon>Metazoa</taxon>
        <taxon>Ecdysozoa</taxon>
        <taxon>Arthropoda</taxon>
        <taxon>Hexapoda</taxon>
        <taxon>Insecta</taxon>
        <taxon>Pterygota</taxon>
        <taxon>Neoptera</taxon>
        <taxon>Polyneoptera</taxon>
        <taxon>Phasmatodea</taxon>
        <taxon>Verophasmatodea</taxon>
        <taxon>Anareolatae</taxon>
        <taxon>Phasmatidae</taxon>
        <taxon>Eurycanthinae</taxon>
        <taxon>Dryococelus</taxon>
    </lineage>
</organism>
<evidence type="ECO:0000313" key="3">
    <source>
        <dbReference type="Proteomes" id="UP001159363"/>
    </source>
</evidence>
<proteinExistence type="predicted"/>
<comment type="caution">
    <text evidence="2">The sequence shown here is derived from an EMBL/GenBank/DDBJ whole genome shotgun (WGS) entry which is preliminary data.</text>
</comment>
<reference evidence="2 3" key="1">
    <citation type="submission" date="2023-02" db="EMBL/GenBank/DDBJ databases">
        <title>LHISI_Scaffold_Assembly.</title>
        <authorList>
            <person name="Stuart O.P."/>
            <person name="Cleave R."/>
            <person name="Magrath M.J.L."/>
            <person name="Mikheyev A.S."/>
        </authorList>
    </citation>
    <scope>NUCLEOTIDE SEQUENCE [LARGE SCALE GENOMIC DNA]</scope>
    <source>
        <strain evidence="2">Daus_M_001</strain>
        <tissue evidence="2">Leg muscle</tissue>
    </source>
</reference>